<reference evidence="2" key="1">
    <citation type="submission" date="2023-08" db="EMBL/GenBank/DDBJ databases">
        <title>A de novo genome assembly of Solanum verrucosum Schlechtendal, a Mexican diploid species geographically isolated from the other diploid A-genome species in potato relatives.</title>
        <authorList>
            <person name="Hosaka K."/>
        </authorList>
    </citation>
    <scope>NUCLEOTIDE SEQUENCE</scope>
    <source>
        <tissue evidence="2">Young leaves</tissue>
    </source>
</reference>
<name>A0AAF0ZS31_SOLVR</name>
<dbReference type="InterPro" id="IPR043502">
    <property type="entry name" value="DNA/RNA_pol_sf"/>
</dbReference>
<protein>
    <recommendedName>
        <fullName evidence="1">Reverse transcriptase/retrotransposon-derived protein RNase H-like domain-containing protein</fullName>
    </recommendedName>
</protein>
<gene>
    <name evidence="2" type="ORF">MTR67_043442</name>
</gene>
<dbReference type="Pfam" id="PF17919">
    <property type="entry name" value="RT_RNaseH_2"/>
    <property type="match status" value="1"/>
</dbReference>
<evidence type="ECO:0000313" key="3">
    <source>
        <dbReference type="Proteomes" id="UP001234989"/>
    </source>
</evidence>
<dbReference type="Proteomes" id="UP001234989">
    <property type="component" value="Chromosome 10"/>
</dbReference>
<keyword evidence="3" id="KW-1185">Reference proteome</keyword>
<organism evidence="2 3">
    <name type="scientific">Solanum verrucosum</name>
    <dbReference type="NCBI Taxonomy" id="315347"/>
    <lineage>
        <taxon>Eukaryota</taxon>
        <taxon>Viridiplantae</taxon>
        <taxon>Streptophyta</taxon>
        <taxon>Embryophyta</taxon>
        <taxon>Tracheophyta</taxon>
        <taxon>Spermatophyta</taxon>
        <taxon>Magnoliopsida</taxon>
        <taxon>eudicotyledons</taxon>
        <taxon>Gunneridae</taxon>
        <taxon>Pentapetalae</taxon>
        <taxon>asterids</taxon>
        <taxon>lamiids</taxon>
        <taxon>Solanales</taxon>
        <taxon>Solanaceae</taxon>
        <taxon>Solanoideae</taxon>
        <taxon>Solaneae</taxon>
        <taxon>Solanum</taxon>
    </lineage>
</organism>
<dbReference type="InterPro" id="IPR041577">
    <property type="entry name" value="RT_RNaseH_2"/>
</dbReference>
<evidence type="ECO:0000313" key="2">
    <source>
        <dbReference type="EMBL" id="WMV50057.1"/>
    </source>
</evidence>
<dbReference type="SUPFAM" id="SSF56672">
    <property type="entry name" value="DNA/RNA polymerases"/>
    <property type="match status" value="1"/>
</dbReference>
<proteinExistence type="predicted"/>
<dbReference type="EMBL" id="CP133621">
    <property type="protein sequence ID" value="WMV50057.1"/>
    <property type="molecule type" value="Genomic_DNA"/>
</dbReference>
<accession>A0AAF0ZS31</accession>
<evidence type="ECO:0000259" key="1">
    <source>
        <dbReference type="Pfam" id="PF17919"/>
    </source>
</evidence>
<feature type="domain" description="Reverse transcriptase/retrotransposon-derived protein RNase H-like" evidence="1">
    <location>
        <begin position="28"/>
        <end position="110"/>
    </location>
</feature>
<sequence length="110" mass="12811">MERILFSLSAPITKLTYKEANFQLIISQEERFQETRDRLTSTQVLTLQDGPEGNAMYYYASSVRLVFALINHIMVIAYASSYLEKNKKNNPIHNLELTTVIHAFNILRHY</sequence>
<dbReference type="AlphaFoldDB" id="A0AAF0ZS31"/>